<accession>A0A1N7MTF1</accession>
<dbReference type="AlphaFoldDB" id="A0A1N7MTF1"/>
<dbReference type="GO" id="GO:0016787">
    <property type="term" value="F:hydrolase activity"/>
    <property type="evidence" value="ECO:0007669"/>
    <property type="project" value="UniProtKB-KW"/>
</dbReference>
<feature type="transmembrane region" description="Helical" evidence="1">
    <location>
        <begin position="116"/>
        <end position="133"/>
    </location>
</feature>
<dbReference type="PANTHER" id="PTHR23028">
    <property type="entry name" value="ACETYLTRANSFERASE"/>
    <property type="match status" value="1"/>
</dbReference>
<keyword evidence="5" id="KW-1185">Reference proteome</keyword>
<evidence type="ECO:0000256" key="1">
    <source>
        <dbReference type="SAM" id="Phobius"/>
    </source>
</evidence>
<dbReference type="Pfam" id="PF19040">
    <property type="entry name" value="SGNH"/>
    <property type="match status" value="1"/>
</dbReference>
<dbReference type="GO" id="GO:0016747">
    <property type="term" value="F:acyltransferase activity, transferring groups other than amino-acyl groups"/>
    <property type="evidence" value="ECO:0007669"/>
    <property type="project" value="InterPro"/>
</dbReference>
<dbReference type="Pfam" id="PF01757">
    <property type="entry name" value="Acyl_transf_3"/>
    <property type="match status" value="1"/>
</dbReference>
<dbReference type="EMBL" id="FTOA01000004">
    <property type="protein sequence ID" value="SIS89129.1"/>
    <property type="molecule type" value="Genomic_DNA"/>
</dbReference>
<dbReference type="GO" id="GO:0009103">
    <property type="term" value="P:lipopolysaccharide biosynthetic process"/>
    <property type="evidence" value="ECO:0007669"/>
    <property type="project" value="TreeGrafter"/>
</dbReference>
<proteinExistence type="predicted"/>
<feature type="domain" description="SGNH" evidence="3">
    <location>
        <begin position="355"/>
        <end position="599"/>
    </location>
</feature>
<dbReference type="InterPro" id="IPR050879">
    <property type="entry name" value="Acyltransferase_3"/>
</dbReference>
<keyword evidence="4" id="KW-0012">Acyltransferase</keyword>
<protein>
    <submittedName>
        <fullName evidence="4">Peptidoglycan/LPS O-acetylase OafA/YrhL, contains acyltransferase and SGNH-hydrolase domains</fullName>
    </submittedName>
</protein>
<gene>
    <name evidence="4" type="ORF">SAMN05421779_104326</name>
</gene>
<dbReference type="GO" id="GO:0016020">
    <property type="term" value="C:membrane"/>
    <property type="evidence" value="ECO:0007669"/>
    <property type="project" value="TreeGrafter"/>
</dbReference>
<dbReference type="PANTHER" id="PTHR23028:SF53">
    <property type="entry name" value="ACYL_TRANSF_3 DOMAIN-CONTAINING PROTEIN"/>
    <property type="match status" value="1"/>
</dbReference>
<keyword evidence="1" id="KW-1133">Transmembrane helix</keyword>
<feature type="transmembrane region" description="Helical" evidence="1">
    <location>
        <begin position="139"/>
        <end position="162"/>
    </location>
</feature>
<feature type="transmembrane region" description="Helical" evidence="1">
    <location>
        <begin position="266"/>
        <end position="284"/>
    </location>
</feature>
<dbReference type="STRING" id="80876.SAMN05421779_104326"/>
<evidence type="ECO:0000313" key="5">
    <source>
        <dbReference type="Proteomes" id="UP000185678"/>
    </source>
</evidence>
<feature type="domain" description="Acyltransferase 3" evidence="2">
    <location>
        <begin position="8"/>
        <end position="279"/>
    </location>
</feature>
<feature type="transmembrane region" description="Helical" evidence="1">
    <location>
        <begin position="169"/>
        <end position="189"/>
    </location>
</feature>
<feature type="transmembrane region" description="Helical" evidence="1">
    <location>
        <begin position="23"/>
        <end position="42"/>
    </location>
</feature>
<keyword evidence="4" id="KW-0808">Transferase</keyword>
<feature type="transmembrane region" description="Helical" evidence="1">
    <location>
        <begin position="227"/>
        <end position="246"/>
    </location>
</feature>
<evidence type="ECO:0000313" key="4">
    <source>
        <dbReference type="EMBL" id="SIS89129.1"/>
    </source>
</evidence>
<keyword evidence="1" id="KW-0812">Transmembrane</keyword>
<evidence type="ECO:0000259" key="3">
    <source>
        <dbReference type="Pfam" id="PF19040"/>
    </source>
</evidence>
<name>A0A1N7MTF1_9PROT</name>
<keyword evidence="4" id="KW-0378">Hydrolase</keyword>
<feature type="transmembrane region" description="Helical" evidence="1">
    <location>
        <begin position="54"/>
        <end position="75"/>
    </location>
</feature>
<sequence length="602" mass="67458">MVSEIKEGRFSIVKFYERRLRRLYPALFVTLMVTSIFCAMILTPDDFLYFSKALLSATLFLSNVFFYITTGYWATPASSNILLHIWSLSIEEQFYIFFPLFLLLGMRLKRGGYLKIMLVIFFFISLFLNQWAAADHLAAAFFLLPARAWELLLGAILALGVLPVSSRKIWHEGAGLLGGGMILTSIFLYTDVANSLGFTMLVPCLGAALVIYAGMAPTGPTFVSRMIGVSPLVMIGRISYSLYLFHWPIITLWTYRLDRPTNNMDIFLWIISSLVLSYFSWRFIETPFRKSVYFSRRIIFVSALVGAMVLTLFGLFGVTSNGWPARYPELALKFWSAAPVNPRPQCMASKAMVTGNQYCTYGSQTVAPTWALWGDSHSERLVGLLDEMASSRGIALTYFGHGGCPPFGGIGNIGQPTCYQHNQQALGDILASKTIKNVILSGYYSLYLEGRFDLLDQSKAVDVLTDQRRQLLSREKMIEVYGNAVRSTVSSLIAAGIHVHLVYPVPDTGFDVPKAMVRHLMAGQDPFALTVPFEQYKKRNQVIMQIFDELPDSPLLSRIYPASVLCDSQSCRTSDGQVPLYHDSNHLSADGARLLVPLLHFE</sequence>
<dbReference type="Proteomes" id="UP000185678">
    <property type="component" value="Unassembled WGS sequence"/>
</dbReference>
<dbReference type="InterPro" id="IPR043968">
    <property type="entry name" value="SGNH"/>
</dbReference>
<dbReference type="InterPro" id="IPR002656">
    <property type="entry name" value="Acyl_transf_3_dom"/>
</dbReference>
<evidence type="ECO:0000259" key="2">
    <source>
        <dbReference type="Pfam" id="PF01757"/>
    </source>
</evidence>
<keyword evidence="1" id="KW-0472">Membrane</keyword>
<organism evidence="4 5">
    <name type="scientific">Insolitispirillum peregrinum</name>
    <dbReference type="NCBI Taxonomy" id="80876"/>
    <lineage>
        <taxon>Bacteria</taxon>
        <taxon>Pseudomonadati</taxon>
        <taxon>Pseudomonadota</taxon>
        <taxon>Alphaproteobacteria</taxon>
        <taxon>Rhodospirillales</taxon>
        <taxon>Novispirillaceae</taxon>
        <taxon>Insolitispirillum</taxon>
    </lineage>
</organism>
<reference evidence="4 5" key="1">
    <citation type="submission" date="2017-01" db="EMBL/GenBank/DDBJ databases">
        <authorList>
            <person name="Mah S.A."/>
            <person name="Swanson W.J."/>
            <person name="Moy G.W."/>
            <person name="Vacquier V.D."/>
        </authorList>
    </citation>
    <scope>NUCLEOTIDE SEQUENCE [LARGE SCALE GENOMIC DNA]</scope>
    <source>
        <strain evidence="4 5">DSM 11589</strain>
    </source>
</reference>
<feature type="transmembrane region" description="Helical" evidence="1">
    <location>
        <begin position="195"/>
        <end position="215"/>
    </location>
</feature>
<feature type="transmembrane region" description="Helical" evidence="1">
    <location>
        <begin position="296"/>
        <end position="318"/>
    </location>
</feature>